<protein>
    <submittedName>
        <fullName evidence="1">Uncharacterized protein</fullName>
    </submittedName>
</protein>
<sequence>MSEGYILNALQTPALLRPVYEAVQNGNETQSTITAETGLDDDAVQQATTGLRYVRLLGQEDGDYYVVDPPWAIDDPSLSFRMAILHNLTQECTPGDWGTQAVVLLNYQYLLQHDVQYFVTDDEVLYDSINDWHRTEKNYVPTSQNGEIDLNKNKFVNWARIVSYLGLVHKARGREHTVYPDPAIVATSIELAVDELGADGRVGITDYLGWLRSNLFPVEQTADGDVPAPLARVLYELVRDGRLRLVEFGDAGTVSLARTPRRDGIAPEANTIEVVAE</sequence>
<gene>
    <name evidence="1" type="ORF">SAMN05216559_1738</name>
</gene>
<proteinExistence type="predicted"/>
<evidence type="ECO:0000313" key="1">
    <source>
        <dbReference type="EMBL" id="SFR96922.1"/>
    </source>
</evidence>
<reference evidence="1 2" key="1">
    <citation type="submission" date="2016-10" db="EMBL/GenBank/DDBJ databases">
        <authorList>
            <person name="de Groot N.N."/>
        </authorList>
    </citation>
    <scope>NUCLEOTIDE SEQUENCE [LARGE SCALE GENOMIC DNA]</scope>
    <source>
        <strain evidence="1 2">CGMCC 1.10457</strain>
    </source>
</reference>
<dbReference type="AlphaFoldDB" id="A0A1I6L0B6"/>
<organism evidence="1 2">
    <name type="scientific">Halomicrobium zhouii</name>
    <dbReference type="NCBI Taxonomy" id="767519"/>
    <lineage>
        <taxon>Archaea</taxon>
        <taxon>Methanobacteriati</taxon>
        <taxon>Methanobacteriota</taxon>
        <taxon>Stenosarchaea group</taxon>
        <taxon>Halobacteria</taxon>
        <taxon>Halobacteriales</taxon>
        <taxon>Haloarculaceae</taxon>
        <taxon>Halomicrobium</taxon>
    </lineage>
</organism>
<dbReference type="STRING" id="767519.SAMN05216559_1738"/>
<name>A0A1I6L0B6_9EURY</name>
<keyword evidence="2" id="KW-1185">Reference proteome</keyword>
<dbReference type="RefSeq" id="WP_089815937.1">
    <property type="nucleotide sequence ID" value="NZ_FOZK01000002.1"/>
</dbReference>
<dbReference type="EMBL" id="FOZK01000002">
    <property type="protein sequence ID" value="SFR96922.1"/>
    <property type="molecule type" value="Genomic_DNA"/>
</dbReference>
<dbReference type="OrthoDB" id="241625at2157"/>
<accession>A0A1I6L0B6</accession>
<evidence type="ECO:0000313" key="2">
    <source>
        <dbReference type="Proteomes" id="UP000199062"/>
    </source>
</evidence>
<dbReference type="Proteomes" id="UP000199062">
    <property type="component" value="Unassembled WGS sequence"/>
</dbReference>